<proteinExistence type="predicted"/>
<name>A0A5F8G2G2_MONDO</name>
<evidence type="ECO:0000313" key="7">
    <source>
        <dbReference type="Proteomes" id="UP000002280"/>
    </source>
</evidence>
<dbReference type="Pfam" id="PF13855">
    <property type="entry name" value="LRR_8"/>
    <property type="match status" value="2"/>
</dbReference>
<reference evidence="6 7" key="1">
    <citation type="journal article" date="2007" name="Nature">
        <title>Genome of the marsupial Monodelphis domestica reveals innovation in non-coding sequences.</title>
        <authorList>
            <person name="Mikkelsen T.S."/>
            <person name="Wakefield M.J."/>
            <person name="Aken B."/>
            <person name="Amemiya C.T."/>
            <person name="Chang J.L."/>
            <person name="Duke S."/>
            <person name="Garber M."/>
            <person name="Gentles A.J."/>
            <person name="Goodstadt L."/>
            <person name="Heger A."/>
            <person name="Jurka J."/>
            <person name="Kamal M."/>
            <person name="Mauceli E."/>
            <person name="Searle S.M."/>
            <person name="Sharpe T."/>
            <person name="Baker M.L."/>
            <person name="Batzer M.A."/>
            <person name="Benos P.V."/>
            <person name="Belov K."/>
            <person name="Clamp M."/>
            <person name="Cook A."/>
            <person name="Cuff J."/>
            <person name="Das R."/>
            <person name="Davidow L."/>
            <person name="Deakin J.E."/>
            <person name="Fazzari M.J."/>
            <person name="Glass J.L."/>
            <person name="Grabherr M."/>
            <person name="Greally J.M."/>
            <person name="Gu W."/>
            <person name="Hore T.A."/>
            <person name="Huttley G.A."/>
            <person name="Kleber M."/>
            <person name="Jirtle R.L."/>
            <person name="Koina E."/>
            <person name="Lee J.T."/>
            <person name="Mahony S."/>
            <person name="Marra M.A."/>
            <person name="Miller R.D."/>
            <person name="Nicholls R.D."/>
            <person name="Oda M."/>
            <person name="Papenfuss A.T."/>
            <person name="Parra Z.E."/>
            <person name="Pollock D.D."/>
            <person name="Ray D.A."/>
            <person name="Schein J.E."/>
            <person name="Speed T.P."/>
            <person name="Thompson K."/>
            <person name="VandeBerg J.L."/>
            <person name="Wade C.M."/>
            <person name="Walker J.A."/>
            <person name="Waters P.D."/>
            <person name="Webber C."/>
            <person name="Weidman J.R."/>
            <person name="Xie X."/>
            <person name="Zody M.C."/>
            <person name="Baldwin J."/>
            <person name="Abdouelleil A."/>
            <person name="Abdulkadir J."/>
            <person name="Abebe A."/>
            <person name="Abera B."/>
            <person name="Abreu J."/>
            <person name="Acer S.C."/>
            <person name="Aftuck L."/>
            <person name="Alexander A."/>
            <person name="An P."/>
            <person name="Anderson E."/>
            <person name="Anderson S."/>
            <person name="Arachi H."/>
            <person name="Azer M."/>
            <person name="Bachantsang P."/>
            <person name="Barry A."/>
            <person name="Bayul T."/>
            <person name="Berlin A."/>
            <person name="Bessette D."/>
            <person name="Bloom T."/>
            <person name="Bloom T."/>
            <person name="Boguslavskiy L."/>
            <person name="Bonnet C."/>
            <person name="Boukhgalter B."/>
            <person name="Bourzgui I."/>
            <person name="Brown A."/>
            <person name="Cahill P."/>
            <person name="Channer S."/>
            <person name="Cheshatsang Y."/>
            <person name="Chuda L."/>
            <person name="Citroen M."/>
            <person name="Collymore A."/>
            <person name="Cooke P."/>
            <person name="Costello M."/>
            <person name="D'Aco K."/>
            <person name="Daza R."/>
            <person name="De Haan G."/>
            <person name="DeGray S."/>
            <person name="DeMaso C."/>
            <person name="Dhargay N."/>
            <person name="Dooley K."/>
            <person name="Dooley E."/>
            <person name="Doricent M."/>
            <person name="Dorje P."/>
            <person name="Dorjee K."/>
            <person name="Dupes A."/>
            <person name="Elong R."/>
            <person name="Falk J."/>
            <person name="Farina A."/>
            <person name="Faro S."/>
            <person name="Ferguson D."/>
            <person name="Fisher S."/>
            <person name="Foley C.D."/>
            <person name="Franke A."/>
            <person name="Friedrich D."/>
            <person name="Gadbois L."/>
            <person name="Gearin G."/>
            <person name="Gearin C.R."/>
            <person name="Giannoukos G."/>
            <person name="Goode T."/>
            <person name="Graham J."/>
            <person name="Grandbois E."/>
            <person name="Grewal S."/>
            <person name="Gyaltsen K."/>
            <person name="Hafez N."/>
            <person name="Hagos B."/>
            <person name="Hall J."/>
            <person name="Henson C."/>
            <person name="Hollinger A."/>
            <person name="Honan T."/>
            <person name="Huard M.D."/>
            <person name="Hughes L."/>
            <person name="Hurhula B."/>
            <person name="Husby M.E."/>
            <person name="Kamat A."/>
            <person name="Kanga B."/>
            <person name="Kashin S."/>
            <person name="Khazanovich D."/>
            <person name="Kisner P."/>
            <person name="Lance K."/>
            <person name="Lara M."/>
            <person name="Lee W."/>
            <person name="Lennon N."/>
            <person name="Letendre F."/>
            <person name="LeVine R."/>
            <person name="Lipovsky A."/>
            <person name="Liu X."/>
            <person name="Liu J."/>
            <person name="Liu S."/>
            <person name="Lokyitsang T."/>
            <person name="Lokyitsang Y."/>
            <person name="Lubonja R."/>
            <person name="Lui A."/>
            <person name="MacDonald P."/>
            <person name="Magnisalis V."/>
            <person name="Maru K."/>
            <person name="Matthews C."/>
            <person name="McCusker W."/>
            <person name="McDonough S."/>
            <person name="Mehta T."/>
            <person name="Meldrim J."/>
            <person name="Meneus L."/>
            <person name="Mihai O."/>
            <person name="Mihalev A."/>
            <person name="Mihova T."/>
            <person name="Mittelman R."/>
            <person name="Mlenga V."/>
            <person name="Montmayeur A."/>
            <person name="Mulrain L."/>
            <person name="Navidi A."/>
            <person name="Naylor J."/>
            <person name="Negash T."/>
            <person name="Nguyen T."/>
            <person name="Nguyen N."/>
            <person name="Nicol R."/>
            <person name="Norbu C."/>
            <person name="Norbu N."/>
            <person name="Novod N."/>
            <person name="O'Neill B."/>
            <person name="Osman S."/>
            <person name="Markiewicz E."/>
            <person name="Oyono O.L."/>
            <person name="Patti C."/>
            <person name="Phunkhang P."/>
            <person name="Pierre F."/>
            <person name="Priest M."/>
            <person name="Raghuraman S."/>
            <person name="Rege F."/>
            <person name="Reyes R."/>
            <person name="Rise C."/>
            <person name="Rogov P."/>
            <person name="Ross K."/>
            <person name="Ryan E."/>
            <person name="Settipalli S."/>
            <person name="Shea T."/>
            <person name="Sherpa N."/>
            <person name="Shi L."/>
            <person name="Shih D."/>
            <person name="Sparrow T."/>
            <person name="Spaulding J."/>
            <person name="Stalker J."/>
            <person name="Stange-Thomann N."/>
            <person name="Stavropoulos S."/>
            <person name="Stone C."/>
            <person name="Strader C."/>
            <person name="Tesfaye S."/>
            <person name="Thomson T."/>
            <person name="Thoulutsang Y."/>
            <person name="Thoulutsang D."/>
            <person name="Topham K."/>
            <person name="Topping I."/>
            <person name="Tsamla T."/>
            <person name="Vassiliev H."/>
            <person name="Vo A."/>
            <person name="Wangchuk T."/>
            <person name="Wangdi T."/>
            <person name="Weiand M."/>
            <person name="Wilkinson J."/>
            <person name="Wilson A."/>
            <person name="Yadav S."/>
            <person name="Young G."/>
            <person name="Yu Q."/>
            <person name="Zembek L."/>
            <person name="Zhong D."/>
            <person name="Zimmer A."/>
            <person name="Zwirko Z."/>
            <person name="Jaffe D.B."/>
            <person name="Alvarez P."/>
            <person name="Brockman W."/>
            <person name="Butler J."/>
            <person name="Chin C."/>
            <person name="Gnerre S."/>
            <person name="MacCallum I."/>
            <person name="Graves J.A."/>
            <person name="Ponting C.P."/>
            <person name="Breen M."/>
            <person name="Samollow P.B."/>
            <person name="Lander E.S."/>
            <person name="Lindblad-Toh K."/>
        </authorList>
    </citation>
    <scope>NUCLEOTIDE SEQUENCE [LARGE SCALE GENOMIC DNA]</scope>
</reference>
<dbReference type="Ensembl" id="ENSMODT00000059074.1">
    <property type="protein sequence ID" value="ENSMODP00000041663.1"/>
    <property type="gene ID" value="ENSMODG00000036581.1"/>
</dbReference>
<dbReference type="Bgee" id="ENSMODG00000036581">
    <property type="expression patterns" value="Expressed in adult mammalian kidney and 15 other cell types or tissues"/>
</dbReference>
<dbReference type="Proteomes" id="UP000002280">
    <property type="component" value="Chromosome X"/>
</dbReference>
<feature type="transmembrane region" description="Helical" evidence="4">
    <location>
        <begin position="627"/>
        <end position="648"/>
    </location>
</feature>
<accession>A0A5F8G2G2</accession>
<dbReference type="GO" id="GO:0050431">
    <property type="term" value="F:transforming growth factor beta binding"/>
    <property type="evidence" value="ECO:0000318"/>
    <property type="project" value="GO_Central"/>
</dbReference>
<dbReference type="PANTHER" id="PTHR24369:SF210">
    <property type="entry name" value="CHAOPTIN-RELATED"/>
    <property type="match status" value="1"/>
</dbReference>
<dbReference type="GO" id="GO:0006955">
    <property type="term" value="P:immune response"/>
    <property type="evidence" value="ECO:0000318"/>
    <property type="project" value="GO_Central"/>
</dbReference>
<dbReference type="Pfam" id="PF12799">
    <property type="entry name" value="LRR_4"/>
    <property type="match status" value="1"/>
</dbReference>
<evidence type="ECO:0000256" key="3">
    <source>
        <dbReference type="ARBA" id="ARBA00022737"/>
    </source>
</evidence>
<dbReference type="PRINTS" id="PR00019">
    <property type="entry name" value="LEURICHRPT"/>
</dbReference>
<keyword evidence="4" id="KW-0472">Membrane</keyword>
<keyword evidence="2 5" id="KW-0732">Signal</keyword>
<keyword evidence="4" id="KW-0812">Transmembrane</keyword>
<dbReference type="PANTHER" id="PTHR24369">
    <property type="entry name" value="ANTIGEN BSP, PUTATIVE-RELATED"/>
    <property type="match status" value="1"/>
</dbReference>
<feature type="chain" id="PRO_5023917449" description="Leucine rich repeat containing 32" evidence="5">
    <location>
        <begin position="32"/>
        <end position="668"/>
    </location>
</feature>
<dbReference type="GO" id="GO:0007179">
    <property type="term" value="P:transforming growth factor beta receptor signaling pathway"/>
    <property type="evidence" value="ECO:0000318"/>
    <property type="project" value="GO_Central"/>
</dbReference>
<keyword evidence="7" id="KW-1185">Reference proteome</keyword>
<evidence type="ECO:0008006" key="8">
    <source>
        <dbReference type="Google" id="ProtNLM"/>
    </source>
</evidence>
<protein>
    <recommendedName>
        <fullName evidence="8">Leucine rich repeat containing 32</fullName>
    </recommendedName>
</protein>
<dbReference type="Gene3D" id="3.80.10.10">
    <property type="entry name" value="Ribonuclease Inhibitor"/>
    <property type="match status" value="5"/>
</dbReference>
<feature type="signal peptide" evidence="5">
    <location>
        <begin position="1"/>
        <end position="31"/>
    </location>
</feature>
<reference evidence="6" key="2">
    <citation type="submission" date="2025-08" db="UniProtKB">
        <authorList>
            <consortium name="Ensembl"/>
        </authorList>
    </citation>
    <scope>IDENTIFICATION</scope>
</reference>
<dbReference type="InterPro" id="IPR032675">
    <property type="entry name" value="LRR_dom_sf"/>
</dbReference>
<dbReference type="GeneTree" id="ENSGT00940000164773"/>
<dbReference type="InterPro" id="IPR050541">
    <property type="entry name" value="LRR_TM_domain-containing"/>
</dbReference>
<keyword evidence="4" id="KW-1133">Transmembrane helix</keyword>
<dbReference type="OMA" id="HANWRLM"/>
<keyword evidence="3" id="KW-0677">Repeat</keyword>
<evidence type="ECO:0000256" key="5">
    <source>
        <dbReference type="SAM" id="SignalP"/>
    </source>
</evidence>
<evidence type="ECO:0000256" key="4">
    <source>
        <dbReference type="SAM" id="Phobius"/>
    </source>
</evidence>
<dbReference type="InterPro" id="IPR003591">
    <property type="entry name" value="Leu-rich_rpt_typical-subtyp"/>
</dbReference>
<evidence type="ECO:0000256" key="1">
    <source>
        <dbReference type="ARBA" id="ARBA00022614"/>
    </source>
</evidence>
<dbReference type="SMART" id="SM00369">
    <property type="entry name" value="LRR_TYP"/>
    <property type="match status" value="14"/>
</dbReference>
<dbReference type="STRING" id="13616.ENSMODP00000041663"/>
<dbReference type="PROSITE" id="PS51450">
    <property type="entry name" value="LRR"/>
    <property type="match status" value="7"/>
</dbReference>
<dbReference type="InterPro" id="IPR001611">
    <property type="entry name" value="Leu-rich_rpt"/>
</dbReference>
<evidence type="ECO:0000256" key="2">
    <source>
        <dbReference type="ARBA" id="ARBA00022729"/>
    </source>
</evidence>
<dbReference type="SUPFAM" id="SSF52058">
    <property type="entry name" value="L domain-like"/>
    <property type="match status" value="2"/>
</dbReference>
<dbReference type="GO" id="GO:0005615">
    <property type="term" value="C:extracellular space"/>
    <property type="evidence" value="ECO:0000318"/>
    <property type="project" value="GO_Central"/>
</dbReference>
<dbReference type="InterPro" id="IPR025875">
    <property type="entry name" value="Leu-rich_rpt_4"/>
</dbReference>
<sequence length="668" mass="74041">MAPQETTEPRPSSLSLSLLLVLLHMSPEVTSEHLASLPPGCLKGMLRASCQGLGLHTFPEMLPLTIEQLDLSHNHLRVLQDNTTEERPNLRYLDLGGNQLDRLSPGALLPLRWLQALILAGNTLNQDYESNSQALWPLDHLHFLDLSANCLDGDMAAVYVANLSSLWSLDLSNNHIRLLARGTFLGNPNLLDINLSGNYILQIEAGAFQGLLQLRELSLARNSLHCISDFSLRPLWRLNLSFNALQFFATEEGNWGYQLQVLDLSHNQLRAVPMLSALHHLRHLNLSDNHLASLESHPPPLPQDTALWYQEVIRPNLTQSGQNPAVSLPGLTDLDLSRNQLGMFPVDFLSHLSALQRLSMAWNCLQNLSALQPMSVLPLLPLRTLDLQGNHIQTFPSWVFEMLPSLKVLNLGDNELQLCWRTEAGQDGPFRGTPQPFGSAFQLKHLSLSRNGLRKLCSSAFSPTTLFSLDLSGNTGLALVPSDLQGLQHSLRELSFRGNGMESTHLGLPCLQELRVLDLSGNTLDSLPWTLNCSPFLQRLDLRKNHLQALDTEALGSLSGHLTSMFIAGNPFHCCTLGWLVALASANVSIPDLGEAQCVYPSSDGGSWGPLARDHRQFCTWWQGTQAAWVLLAVVSLFLICCVVTSLLQNSPRLPWALRLRKSHQGWN</sequence>
<dbReference type="AlphaFoldDB" id="A0A5F8G2G2"/>
<reference evidence="6" key="3">
    <citation type="submission" date="2025-09" db="UniProtKB">
        <authorList>
            <consortium name="Ensembl"/>
        </authorList>
    </citation>
    <scope>IDENTIFICATION</scope>
</reference>
<dbReference type="InParanoid" id="A0A5F8G2G2"/>
<evidence type="ECO:0000313" key="6">
    <source>
        <dbReference type="Ensembl" id="ENSMODP00000041663.1"/>
    </source>
</evidence>
<organism evidence="6 7">
    <name type="scientific">Monodelphis domestica</name>
    <name type="common">Gray short-tailed opossum</name>
    <dbReference type="NCBI Taxonomy" id="13616"/>
    <lineage>
        <taxon>Eukaryota</taxon>
        <taxon>Metazoa</taxon>
        <taxon>Chordata</taxon>
        <taxon>Craniata</taxon>
        <taxon>Vertebrata</taxon>
        <taxon>Euteleostomi</taxon>
        <taxon>Mammalia</taxon>
        <taxon>Metatheria</taxon>
        <taxon>Didelphimorphia</taxon>
        <taxon>Didelphidae</taxon>
        <taxon>Monodelphis</taxon>
    </lineage>
</organism>
<keyword evidence="1" id="KW-0433">Leucine-rich repeat</keyword>